<dbReference type="InterPro" id="IPR036291">
    <property type="entry name" value="NAD(P)-bd_dom_sf"/>
</dbReference>
<name>F3KSD3_9BURK</name>
<dbReference type="AlphaFoldDB" id="F3KSD3"/>
<dbReference type="PANTHER" id="PTHR43245">
    <property type="entry name" value="BIFUNCTIONAL POLYMYXIN RESISTANCE PROTEIN ARNA"/>
    <property type="match status" value="1"/>
</dbReference>
<dbReference type="PANTHER" id="PTHR43245:SF13">
    <property type="entry name" value="UDP-D-APIOSE_UDP-D-XYLOSE SYNTHASE 2"/>
    <property type="match status" value="1"/>
</dbReference>
<dbReference type="STRING" id="887062.HGR_06811"/>
<dbReference type="InterPro" id="IPR001509">
    <property type="entry name" value="Epimerase_deHydtase"/>
</dbReference>
<feature type="domain" description="NAD-dependent epimerase/dehydratase" evidence="1">
    <location>
        <begin position="9"/>
        <end position="252"/>
    </location>
</feature>
<dbReference type="SUPFAM" id="SSF51735">
    <property type="entry name" value="NAD(P)-binding Rossmann-fold domains"/>
    <property type="match status" value="1"/>
</dbReference>
<accession>F3KSD3</accession>
<dbReference type="Pfam" id="PF01370">
    <property type="entry name" value="Epimerase"/>
    <property type="match status" value="1"/>
</dbReference>
<protein>
    <submittedName>
        <fullName evidence="2">NAD-dependent epimerase/dehydratase</fullName>
    </submittedName>
</protein>
<comment type="caution">
    <text evidence="2">The sequence shown here is derived from an EMBL/GenBank/DDBJ whole genome shotgun (WGS) entry which is preliminary data.</text>
</comment>
<evidence type="ECO:0000259" key="1">
    <source>
        <dbReference type="Pfam" id="PF01370"/>
    </source>
</evidence>
<reference evidence="2 3" key="1">
    <citation type="journal article" date="2011" name="EMBO J.">
        <title>Structural diversity of bacterial flagellar motors.</title>
        <authorList>
            <person name="Chen S."/>
            <person name="Beeby M."/>
            <person name="Murphy G.E."/>
            <person name="Leadbetter J.R."/>
            <person name="Hendrixson D.R."/>
            <person name="Briegel A."/>
            <person name="Li Z."/>
            <person name="Shi J."/>
            <person name="Tocheva E.I."/>
            <person name="Muller A."/>
            <person name="Dobro M.J."/>
            <person name="Jensen G.J."/>
        </authorList>
    </citation>
    <scope>NUCLEOTIDE SEQUENCE [LARGE SCALE GENOMIC DNA]</scope>
    <source>
        <strain evidence="2 3">ATCC 19624</strain>
    </source>
</reference>
<gene>
    <name evidence="2" type="ORF">HGR_06811</name>
</gene>
<evidence type="ECO:0000313" key="3">
    <source>
        <dbReference type="Proteomes" id="UP000016368"/>
    </source>
</evidence>
<sequence length="328" mass="35677">MGIYAGRTILVTGGAGYIGSLLVERLLALGARPRVIIQDKGLDRVVLERFGADLEIIAGDIRDPSAWGDWVRDCDLVFHMAAQTSHYEANRDPAGDWALNVAPVLHLAAALKNGKEPRKTPCHVVLASTVTVYGLTDYADFPVKETQRVSPLTVYDIHKFSAESFLGFFAQMGELSAVSLRLANVYGPSNGVSGQDRGVVTMLGRKALAAEPITVFGSGAWLRDYVHVNDVVDAFVRAGELKISGARVFNVCTGIGTPFIEMVRFLVQEAGRMTGRMSAIEHKQILLSPIDERTFVGSHAELSKATDWQPEIALQAGLTNCLERLNRP</sequence>
<dbReference type="InterPro" id="IPR050177">
    <property type="entry name" value="Lipid_A_modif_metabolic_enz"/>
</dbReference>
<keyword evidence="3" id="KW-1185">Reference proteome</keyword>
<evidence type="ECO:0000313" key="2">
    <source>
        <dbReference type="EMBL" id="EGI77327.1"/>
    </source>
</evidence>
<dbReference type="Gene3D" id="3.40.50.720">
    <property type="entry name" value="NAD(P)-binding Rossmann-like Domain"/>
    <property type="match status" value="1"/>
</dbReference>
<organism evidence="2 3">
    <name type="scientific">Hylemonella gracilis ATCC 19624</name>
    <dbReference type="NCBI Taxonomy" id="887062"/>
    <lineage>
        <taxon>Bacteria</taxon>
        <taxon>Pseudomonadati</taxon>
        <taxon>Pseudomonadota</taxon>
        <taxon>Betaproteobacteria</taxon>
        <taxon>Burkholderiales</taxon>
        <taxon>Comamonadaceae</taxon>
        <taxon>Hylemonella</taxon>
    </lineage>
</organism>
<dbReference type="Proteomes" id="UP000016368">
    <property type="component" value="Unassembled WGS sequence"/>
</dbReference>
<dbReference type="EMBL" id="AEGR01000050">
    <property type="protein sequence ID" value="EGI77327.1"/>
    <property type="molecule type" value="Genomic_DNA"/>
</dbReference>
<dbReference type="eggNOG" id="COG0451">
    <property type="taxonomic scope" value="Bacteria"/>
</dbReference>
<dbReference type="RefSeq" id="WP_006297397.1">
    <property type="nucleotide sequence ID" value="NZ_AEGR01000050.1"/>
</dbReference>
<proteinExistence type="predicted"/>